<sequence length="227" mass="25672">MNLPTSFPSSSSSADPEVSSKPLKTTKETHPNLPPGLILDENGKVCKVCNSWADISKIKKRVGATKDTSENQNKKSLVGMGGFATMMNNSNTNTNQGNKIINEEGKEKKEDRLNCPPDNIILGRSTWNFLHTTAAYYPLKANENQKIQMKNLLESLSIFYPCNWCSLDFQKDFKKNPPQVEGRENLMKWLCERHNEVNKKLGKNEFNCEIKNLDNRWKDGPEDGSCD</sequence>
<reference evidence="9" key="3">
    <citation type="submission" date="2016-07" db="EMBL/GenBank/DDBJ databases">
        <title>Evolution of pathogenesis and genome organization in the Tremellales.</title>
        <authorList>
            <person name="Cuomo C."/>
            <person name="Litvintseva A."/>
            <person name="Heitman J."/>
            <person name="Chen Y."/>
            <person name="Sun S."/>
            <person name="Springer D."/>
            <person name="Dromer F."/>
            <person name="Young S."/>
            <person name="Zeng Q."/>
            <person name="Chapman S."/>
            <person name="Gujja S."/>
            <person name="Saif S."/>
            <person name="Birren B."/>
        </authorList>
    </citation>
    <scope>NUCLEOTIDE SEQUENCE</scope>
    <source>
        <strain evidence="9">CBS 10737</strain>
    </source>
</reference>
<keyword evidence="2 6" id="KW-0285">Flavoprotein</keyword>
<keyword evidence="5" id="KW-1015">Disulfide bond</keyword>
<dbReference type="KEGG" id="kpin:30170567"/>
<dbReference type="RefSeq" id="XP_019012703.1">
    <property type="nucleotide sequence ID" value="XM_019153963.1"/>
</dbReference>
<dbReference type="EC" id="1.8.3.2" evidence="6"/>
<dbReference type="SUPFAM" id="SSF69000">
    <property type="entry name" value="FAD-dependent thiol oxidase"/>
    <property type="match status" value="1"/>
</dbReference>
<evidence type="ECO:0000256" key="3">
    <source>
        <dbReference type="ARBA" id="ARBA00022827"/>
    </source>
</evidence>
<evidence type="ECO:0000256" key="2">
    <source>
        <dbReference type="ARBA" id="ARBA00022630"/>
    </source>
</evidence>
<reference evidence="10" key="4">
    <citation type="submission" date="2024-02" db="EMBL/GenBank/DDBJ databases">
        <title>Comparative genomics of Cryptococcus and Kwoniella reveals pathogenesis evolution and contrasting modes of karyotype evolution via chromosome fusion or intercentromeric recombination.</title>
        <authorList>
            <person name="Coelho M.A."/>
            <person name="David-Palma M."/>
            <person name="Shea T."/>
            <person name="Bowers K."/>
            <person name="McGinley-Smith S."/>
            <person name="Mohammad A.W."/>
            <person name="Gnirke A."/>
            <person name="Yurkov A.M."/>
            <person name="Nowrousian M."/>
            <person name="Sun S."/>
            <person name="Cuomo C.A."/>
            <person name="Heitman J."/>
        </authorList>
    </citation>
    <scope>NUCLEOTIDE SEQUENCE</scope>
    <source>
        <strain evidence="10">CBS 10737</strain>
    </source>
</reference>
<evidence type="ECO:0000256" key="7">
    <source>
        <dbReference type="SAM" id="MobiDB-lite"/>
    </source>
</evidence>
<protein>
    <recommendedName>
        <fullName evidence="6">Sulfhydryl oxidase</fullName>
        <ecNumber evidence="6">1.8.3.2</ecNumber>
    </recommendedName>
</protein>
<feature type="domain" description="ERV/ALR sulfhydryl oxidase" evidence="8">
    <location>
        <begin position="115"/>
        <end position="217"/>
    </location>
</feature>
<reference evidence="9" key="1">
    <citation type="submission" date="2013-07" db="EMBL/GenBank/DDBJ databases">
        <title>The Genome Sequence of Cryptococcus pinus CBS10737.</title>
        <authorList>
            <consortium name="The Broad Institute Genome Sequencing Platform"/>
            <person name="Cuomo C."/>
            <person name="Litvintseva A."/>
            <person name="Chen Y."/>
            <person name="Heitman J."/>
            <person name="Sun S."/>
            <person name="Springer D."/>
            <person name="Dromer F."/>
            <person name="Young S.K."/>
            <person name="Zeng Q."/>
            <person name="Gargeya S."/>
            <person name="Fitzgerald M."/>
            <person name="Abouelleil A."/>
            <person name="Alvarado L."/>
            <person name="Berlin A.M."/>
            <person name="Chapman S.B."/>
            <person name="Dewar J."/>
            <person name="Goldberg J."/>
            <person name="Griggs A."/>
            <person name="Gujja S."/>
            <person name="Hansen M."/>
            <person name="Howarth C."/>
            <person name="Imamovic A."/>
            <person name="Larimer J."/>
            <person name="McCowan C."/>
            <person name="Murphy C."/>
            <person name="Pearson M."/>
            <person name="Priest M."/>
            <person name="Roberts A."/>
            <person name="Saif S."/>
            <person name="Shea T."/>
            <person name="Sykes S."/>
            <person name="Wortman J."/>
            <person name="Nusbaum C."/>
            <person name="Birren B."/>
        </authorList>
    </citation>
    <scope>NUCLEOTIDE SEQUENCE [LARGE SCALE GENOMIC DNA]</scope>
    <source>
        <strain evidence="9">CBS 10737</strain>
    </source>
</reference>
<dbReference type="PROSITE" id="PS51324">
    <property type="entry name" value="ERV_ALR"/>
    <property type="match status" value="1"/>
</dbReference>
<evidence type="ECO:0000256" key="1">
    <source>
        <dbReference type="ARBA" id="ARBA00001974"/>
    </source>
</evidence>
<dbReference type="InterPro" id="IPR039799">
    <property type="entry name" value="ALR/ERV"/>
</dbReference>
<evidence type="ECO:0000259" key="8">
    <source>
        <dbReference type="PROSITE" id="PS51324"/>
    </source>
</evidence>
<accession>A0A1B9I7J2</accession>
<dbReference type="Gene3D" id="1.20.120.310">
    <property type="entry name" value="ERV/ALR sulfhydryl oxidase domain"/>
    <property type="match status" value="1"/>
</dbReference>
<dbReference type="InterPro" id="IPR036774">
    <property type="entry name" value="ERV/ALR_sulphydryl_oxid_sf"/>
</dbReference>
<dbReference type="EMBL" id="CP144524">
    <property type="protein sequence ID" value="WWC70709.1"/>
    <property type="molecule type" value="Genomic_DNA"/>
</dbReference>
<evidence type="ECO:0000256" key="5">
    <source>
        <dbReference type="ARBA" id="ARBA00023157"/>
    </source>
</evidence>
<evidence type="ECO:0000313" key="10">
    <source>
        <dbReference type="EMBL" id="WWC70709.1"/>
    </source>
</evidence>
<dbReference type="PANTHER" id="PTHR12645:SF0">
    <property type="entry name" value="FAD-LINKED SULFHYDRYL OXIDASE ALR"/>
    <property type="match status" value="1"/>
</dbReference>
<organism evidence="9">
    <name type="scientific">Kwoniella pini CBS 10737</name>
    <dbReference type="NCBI Taxonomy" id="1296096"/>
    <lineage>
        <taxon>Eukaryota</taxon>
        <taxon>Fungi</taxon>
        <taxon>Dikarya</taxon>
        <taxon>Basidiomycota</taxon>
        <taxon>Agaricomycotina</taxon>
        <taxon>Tremellomycetes</taxon>
        <taxon>Tremellales</taxon>
        <taxon>Cryptococcaceae</taxon>
        <taxon>Kwoniella</taxon>
    </lineage>
</organism>
<evidence type="ECO:0000313" key="9">
    <source>
        <dbReference type="EMBL" id="OCF51484.1"/>
    </source>
</evidence>
<dbReference type="GO" id="GO:0005739">
    <property type="term" value="C:mitochondrion"/>
    <property type="evidence" value="ECO:0007669"/>
    <property type="project" value="TreeGrafter"/>
</dbReference>
<comment type="catalytic activity">
    <reaction evidence="6">
        <text>2 R'C(R)SH + O2 = R'C(R)S-S(R)CR' + H2O2</text>
        <dbReference type="Rhea" id="RHEA:17357"/>
        <dbReference type="ChEBI" id="CHEBI:15379"/>
        <dbReference type="ChEBI" id="CHEBI:16240"/>
        <dbReference type="ChEBI" id="CHEBI:16520"/>
        <dbReference type="ChEBI" id="CHEBI:17412"/>
        <dbReference type="EC" id="1.8.3.2"/>
    </reaction>
</comment>
<dbReference type="STRING" id="1296096.A0A1B9I7J2"/>
<evidence type="ECO:0000256" key="4">
    <source>
        <dbReference type="ARBA" id="ARBA00023002"/>
    </source>
</evidence>
<dbReference type="PANTHER" id="PTHR12645">
    <property type="entry name" value="ALR/ERV"/>
    <property type="match status" value="1"/>
</dbReference>
<dbReference type="AlphaFoldDB" id="A0A1B9I7J2"/>
<keyword evidence="11" id="KW-1185">Reference proteome</keyword>
<feature type="compositionally biased region" description="Low complexity" evidence="7">
    <location>
        <begin position="1"/>
        <end position="22"/>
    </location>
</feature>
<name>A0A1B9I7J2_9TREE</name>
<evidence type="ECO:0000256" key="6">
    <source>
        <dbReference type="RuleBase" id="RU371123"/>
    </source>
</evidence>
<reference evidence="10" key="2">
    <citation type="submission" date="2013-07" db="EMBL/GenBank/DDBJ databases">
        <authorList>
            <consortium name="The Broad Institute Genome Sequencing Platform"/>
            <person name="Cuomo C."/>
            <person name="Litvintseva A."/>
            <person name="Chen Y."/>
            <person name="Heitman J."/>
            <person name="Sun S."/>
            <person name="Springer D."/>
            <person name="Dromer F."/>
            <person name="Young S.K."/>
            <person name="Zeng Q."/>
            <person name="Gargeya S."/>
            <person name="Fitzgerald M."/>
            <person name="Abouelleil A."/>
            <person name="Alvarado L."/>
            <person name="Berlin A.M."/>
            <person name="Chapman S.B."/>
            <person name="Dewar J."/>
            <person name="Goldberg J."/>
            <person name="Griggs A."/>
            <person name="Gujja S."/>
            <person name="Hansen M."/>
            <person name="Howarth C."/>
            <person name="Imamovic A."/>
            <person name="Larimer J."/>
            <person name="McCowan C."/>
            <person name="Murphy C."/>
            <person name="Pearson M."/>
            <person name="Priest M."/>
            <person name="Roberts A."/>
            <person name="Saif S."/>
            <person name="Shea T."/>
            <person name="Sykes S."/>
            <person name="Wortman J."/>
            <person name="Nusbaum C."/>
            <person name="Birren B."/>
        </authorList>
    </citation>
    <scope>NUCLEOTIDE SEQUENCE</scope>
    <source>
        <strain evidence="10">CBS 10737</strain>
    </source>
</reference>
<dbReference type="InterPro" id="IPR017905">
    <property type="entry name" value="ERV/ALR_sulphydryl_oxidase"/>
</dbReference>
<proteinExistence type="predicted"/>
<keyword evidence="3 6" id="KW-0274">FAD</keyword>
<gene>
    <name evidence="9" type="ORF">I206_02198</name>
    <name evidence="10" type="ORF">I206_104660</name>
</gene>
<comment type="cofactor">
    <cofactor evidence="1 6">
        <name>FAD</name>
        <dbReference type="ChEBI" id="CHEBI:57692"/>
    </cofactor>
</comment>
<dbReference type="Proteomes" id="UP000094020">
    <property type="component" value="Chromosome 6"/>
</dbReference>
<dbReference type="EMBL" id="KV700115">
    <property type="protein sequence ID" value="OCF51484.1"/>
    <property type="molecule type" value="Genomic_DNA"/>
</dbReference>
<feature type="region of interest" description="Disordered" evidence="7">
    <location>
        <begin position="1"/>
        <end position="36"/>
    </location>
</feature>
<evidence type="ECO:0000313" key="11">
    <source>
        <dbReference type="Proteomes" id="UP000094020"/>
    </source>
</evidence>
<dbReference type="Pfam" id="PF04777">
    <property type="entry name" value="Evr1_Alr"/>
    <property type="match status" value="1"/>
</dbReference>
<dbReference type="FunFam" id="1.20.120.310:FF:000002">
    <property type="entry name" value="Sulfhydryl oxidase"/>
    <property type="match status" value="1"/>
</dbReference>
<dbReference type="OrthoDB" id="17199at2759"/>
<keyword evidence="4 6" id="KW-0560">Oxidoreductase</keyword>
<dbReference type="GO" id="GO:0016971">
    <property type="term" value="F:flavin-dependent sulfhydryl oxidase activity"/>
    <property type="evidence" value="ECO:0007669"/>
    <property type="project" value="InterPro"/>
</dbReference>
<dbReference type="GO" id="GO:0050660">
    <property type="term" value="F:flavin adenine dinucleotide binding"/>
    <property type="evidence" value="ECO:0007669"/>
    <property type="project" value="TreeGrafter"/>
</dbReference>
<dbReference type="GeneID" id="30170567"/>